<evidence type="ECO:0000313" key="2">
    <source>
        <dbReference type="EMBL" id="RNF09973.1"/>
    </source>
</evidence>
<feature type="compositionally biased region" description="Polar residues" evidence="1">
    <location>
        <begin position="124"/>
        <end position="136"/>
    </location>
</feature>
<feature type="compositionally biased region" description="Acidic residues" evidence="1">
    <location>
        <begin position="235"/>
        <end position="245"/>
    </location>
</feature>
<dbReference type="GeneID" id="40325745"/>
<proteinExistence type="predicted"/>
<keyword evidence="3" id="KW-1185">Reference proteome</keyword>
<protein>
    <submittedName>
        <fullName evidence="2">Uncharacterized protein</fullName>
    </submittedName>
</protein>
<dbReference type="AlphaFoldDB" id="A0A3R7L9V8"/>
<dbReference type="OMA" id="HIWRQRR"/>
<reference evidence="2 3" key="1">
    <citation type="journal article" date="2018" name="BMC Genomics">
        <title>Genomic comparison of Trypanosoma conorhini and Trypanosoma rangeli to Trypanosoma cruzi strains of high and low virulence.</title>
        <authorList>
            <person name="Bradwell K.R."/>
            <person name="Koparde V.N."/>
            <person name="Matveyev A.V."/>
            <person name="Serrano M.G."/>
            <person name="Alves J.M."/>
            <person name="Parikh H."/>
            <person name="Huang B."/>
            <person name="Lee V."/>
            <person name="Espinosa-Alvarez O."/>
            <person name="Ortiz P.A."/>
            <person name="Costa-Martins A.G."/>
            <person name="Teixeira M.M."/>
            <person name="Buck G.A."/>
        </authorList>
    </citation>
    <scope>NUCLEOTIDE SEQUENCE [LARGE SCALE GENOMIC DNA]</scope>
    <source>
        <strain evidence="2 3">AM80</strain>
    </source>
</reference>
<evidence type="ECO:0000256" key="1">
    <source>
        <dbReference type="SAM" id="MobiDB-lite"/>
    </source>
</evidence>
<feature type="region of interest" description="Disordered" evidence="1">
    <location>
        <begin position="120"/>
        <end position="260"/>
    </location>
</feature>
<dbReference type="EMBL" id="MKGL01000039">
    <property type="protein sequence ID" value="RNF09973.1"/>
    <property type="molecule type" value="Genomic_DNA"/>
</dbReference>
<comment type="caution">
    <text evidence="2">The sequence shown here is derived from an EMBL/GenBank/DDBJ whole genome shotgun (WGS) entry which is preliminary data.</text>
</comment>
<accession>A0A3R7L9V8</accession>
<gene>
    <name evidence="2" type="ORF">TraAM80_01812</name>
</gene>
<organism evidence="2 3">
    <name type="scientific">Trypanosoma rangeli</name>
    <dbReference type="NCBI Taxonomy" id="5698"/>
    <lineage>
        <taxon>Eukaryota</taxon>
        <taxon>Discoba</taxon>
        <taxon>Euglenozoa</taxon>
        <taxon>Kinetoplastea</taxon>
        <taxon>Metakinetoplastina</taxon>
        <taxon>Trypanosomatida</taxon>
        <taxon>Trypanosomatidae</taxon>
        <taxon>Trypanosoma</taxon>
        <taxon>Herpetosoma</taxon>
    </lineage>
</organism>
<name>A0A3R7L9V8_TRYRA</name>
<evidence type="ECO:0000313" key="3">
    <source>
        <dbReference type="Proteomes" id="UP000283634"/>
    </source>
</evidence>
<dbReference type="OrthoDB" id="248025at2759"/>
<dbReference type="Proteomes" id="UP000283634">
    <property type="component" value="Unassembled WGS sequence"/>
</dbReference>
<dbReference type="RefSeq" id="XP_029241283.1">
    <property type="nucleotide sequence ID" value="XM_029378840.1"/>
</dbReference>
<sequence length="260" mass="28808">MITEELFCAFVHQAWNELAASRVGNHLPSGGSDTAQMQRQQQLPRRCSIPFISGRAALPASSGSPLDYPDLLMAYYNANRNALLRYHCDVPFLQPRATYSLHQRASPAFVGQPHIWRQRRNTRSHALTASHRNPSAYTYERQEGEAPSPPTDANYQAGRYTELRGPTVMPNTAAEPSQNSWGAFTEDDDMLPEGGRPSWSPRQLRYHHTSGGSSASGPRESSGIPVDALNYGGFSDEEEEVEEDELQGRPTVRLGPPRTG</sequence>